<reference evidence="1 2" key="1">
    <citation type="journal article" date="2004" name="J. Virol.">
        <title>Sequence analysis of the genome of the Neodiprion sertifer nucleopolyhedrovirus.</title>
        <authorList>
            <person name="Garcia-Maruniak A."/>
            <person name="Maruniak J.E."/>
            <person name="Zanotto P.M."/>
            <person name="Doumbouya A.E."/>
            <person name="Liu J.C."/>
            <person name="Merritt T.M."/>
            <person name="Lanoie J.S."/>
        </authorList>
    </citation>
    <scope>NUCLEOTIDE SEQUENCE [LARGE SCALE GENOMIC DNA]</scope>
</reference>
<evidence type="ECO:0000313" key="1">
    <source>
        <dbReference type="EMBL" id="AAQ96385.1"/>
    </source>
</evidence>
<dbReference type="KEGG" id="vg:7871760"/>
<accession>Q6JKF2</accession>
<name>Q6JKF2_9CBAC</name>
<protein>
    <submittedName>
        <fullName evidence="1">Uncharacterized protein</fullName>
    </submittedName>
</protein>
<dbReference type="EMBL" id="AY430810">
    <property type="protein sequence ID" value="AAQ96385.1"/>
    <property type="molecule type" value="Genomic_DNA"/>
</dbReference>
<evidence type="ECO:0000313" key="2">
    <source>
        <dbReference type="Proteomes" id="UP000243697"/>
    </source>
</evidence>
<organism evidence="1 2">
    <name type="scientific">Neodiprion sertifer nucleopolyhedrovirus</name>
    <dbReference type="NCBI Taxonomy" id="111874"/>
    <lineage>
        <taxon>Viruses</taxon>
        <taxon>Viruses incertae sedis</taxon>
        <taxon>Naldaviricetes</taxon>
        <taxon>Lefavirales</taxon>
        <taxon>Baculoviridae</taxon>
        <taxon>Gammabaculovirus</taxon>
        <taxon>Gammabaculovirus nesertiferis</taxon>
    </lineage>
</organism>
<proteinExistence type="predicted"/>
<dbReference type="GeneID" id="7871760"/>
<dbReference type="RefSeq" id="YP_025115.1">
    <property type="nucleotide sequence ID" value="NC_005905.1"/>
</dbReference>
<sequence length="202" mass="24014">MKASFTVNGLTIQNDDNKNCYNETFFKNQKPIEVSFDYEDGFGANKLCVFVMDVEDNRQYILAECSERNKITTLKIPNCFYVSEICVCMQGDKFKFKPVFQEINRYYHMDKEFCDYRKDIQKSIFKTKILTPNDLMTHVKAFTRCIEKKFMYFDNIDYEDIGFDVDDMLLKFNKEFSSDKFQPYVDLTNEYYGQFEISSLCG</sequence>
<keyword evidence="2" id="KW-1185">Reference proteome</keyword>
<dbReference type="Proteomes" id="UP000243697">
    <property type="component" value="Segment"/>
</dbReference>